<reference evidence="3" key="1">
    <citation type="journal article" date="2019" name="Int. J. Syst. Evol. Microbiol.">
        <title>The Global Catalogue of Microorganisms (GCM) 10K type strain sequencing project: providing services to taxonomists for standard genome sequencing and annotation.</title>
        <authorList>
            <consortium name="The Broad Institute Genomics Platform"/>
            <consortium name="The Broad Institute Genome Sequencing Center for Infectious Disease"/>
            <person name="Wu L."/>
            <person name="Ma J."/>
        </authorList>
    </citation>
    <scope>NUCLEOTIDE SEQUENCE [LARGE SCALE GENOMIC DNA]</scope>
    <source>
        <strain evidence="3">NBRC 100033</strain>
    </source>
</reference>
<keyword evidence="1" id="KW-0472">Membrane</keyword>
<organism evidence="2 3">
    <name type="scientific">Marinospirillum insulare</name>
    <dbReference type="NCBI Taxonomy" id="217169"/>
    <lineage>
        <taxon>Bacteria</taxon>
        <taxon>Pseudomonadati</taxon>
        <taxon>Pseudomonadota</taxon>
        <taxon>Gammaproteobacteria</taxon>
        <taxon>Oceanospirillales</taxon>
        <taxon>Oceanospirillaceae</taxon>
        <taxon>Marinospirillum</taxon>
    </lineage>
</organism>
<dbReference type="InterPro" id="IPR007059">
    <property type="entry name" value="DmsC"/>
</dbReference>
<dbReference type="EMBL" id="BSOR01000001">
    <property type="protein sequence ID" value="GLR62732.1"/>
    <property type="molecule type" value="Genomic_DNA"/>
</dbReference>
<dbReference type="PANTHER" id="PTHR38095:SF3">
    <property type="entry name" value="ANAEROBIC DIMETHYL SULFOXIDE REDUCTASE, SUBUNIT C"/>
    <property type="match status" value="1"/>
</dbReference>
<name>A0ABQ5ZTI3_9GAMM</name>
<accession>A0ABQ5ZTI3</accession>
<dbReference type="Pfam" id="PF04976">
    <property type="entry name" value="DmsC"/>
    <property type="match status" value="1"/>
</dbReference>
<keyword evidence="1" id="KW-1133">Transmembrane helix</keyword>
<evidence type="ECO:0000313" key="3">
    <source>
        <dbReference type="Proteomes" id="UP001156682"/>
    </source>
</evidence>
<keyword evidence="3" id="KW-1185">Reference proteome</keyword>
<evidence type="ECO:0000313" key="2">
    <source>
        <dbReference type="EMBL" id="GLR62732.1"/>
    </source>
</evidence>
<feature type="transmembrane region" description="Helical" evidence="1">
    <location>
        <begin position="85"/>
        <end position="102"/>
    </location>
</feature>
<comment type="caution">
    <text evidence="2">The sequence shown here is derived from an EMBL/GenBank/DDBJ whole genome shotgun (WGS) entry which is preliminary data.</text>
</comment>
<feature type="transmembrane region" description="Helical" evidence="1">
    <location>
        <begin position="178"/>
        <end position="198"/>
    </location>
</feature>
<feature type="transmembrane region" description="Helical" evidence="1">
    <location>
        <begin position="248"/>
        <end position="271"/>
    </location>
</feature>
<feature type="transmembrane region" description="Helical" evidence="1">
    <location>
        <begin position="12"/>
        <end position="33"/>
    </location>
</feature>
<dbReference type="RefSeq" id="WP_027850159.1">
    <property type="nucleotide sequence ID" value="NZ_BSOR01000001.1"/>
</dbReference>
<protein>
    <submittedName>
        <fullName evidence="2">Dimethyl sulfoxide reductase subunit C</fullName>
    </submittedName>
</protein>
<feature type="transmembrane region" description="Helical" evidence="1">
    <location>
        <begin position="148"/>
        <end position="166"/>
    </location>
</feature>
<evidence type="ECO:0000256" key="1">
    <source>
        <dbReference type="SAM" id="Phobius"/>
    </source>
</evidence>
<feature type="transmembrane region" description="Helical" evidence="1">
    <location>
        <begin position="114"/>
        <end position="136"/>
    </location>
</feature>
<gene>
    <name evidence="2" type="primary">dmsC</name>
    <name evidence="2" type="ORF">GCM10007878_01670</name>
</gene>
<keyword evidence="1" id="KW-0812">Transmembrane</keyword>
<proteinExistence type="predicted"/>
<feature type="transmembrane region" description="Helical" evidence="1">
    <location>
        <begin position="45"/>
        <end position="65"/>
    </location>
</feature>
<dbReference type="Proteomes" id="UP001156682">
    <property type="component" value="Unassembled WGS sequence"/>
</dbReference>
<sequence length="277" mass="30079">MAKDFPLVIFTLLQQMATGGFIILALLLLTKAIDQNNRLQLSKRLLVIVILSGLALMTSTLHLGHPFRGPNVLFGLGRSWLSNEVIITGLFFGSVASYWLMSWRFPEWANLKQLSLIVGLLSGLAGLSAMSLTYMIYTVPVWDTWHTAASFFTTALTAGALLALLISQSLAGEKPTQFIHLVGLIGLISCALVMAMQAQYWGGVSSAVTTPVEQFPGYASWMLTRAALLLLAALVWLAVLITRKTSSFVIFLTLALVLIAEGMGRVVFYGVHMTAGL</sequence>
<dbReference type="PANTHER" id="PTHR38095">
    <property type="entry name" value="ANAEROBIC DIMETHYL SULFOXIDE REDUCTASE CHAIN YNFH"/>
    <property type="match status" value="1"/>
</dbReference>
<feature type="transmembrane region" description="Helical" evidence="1">
    <location>
        <begin position="218"/>
        <end position="241"/>
    </location>
</feature>